<dbReference type="GO" id="GO:0008081">
    <property type="term" value="F:phosphoric diester hydrolase activity"/>
    <property type="evidence" value="ECO:0007669"/>
    <property type="project" value="InterPro"/>
</dbReference>
<proteinExistence type="inferred from homology"/>
<feature type="region of interest" description="Disordered" evidence="3">
    <location>
        <begin position="1"/>
        <end position="38"/>
    </location>
</feature>
<dbReference type="AlphaFoldDB" id="A0AAN7AM02"/>
<reference evidence="5" key="2">
    <citation type="submission" date="2023-05" db="EMBL/GenBank/DDBJ databases">
        <authorList>
            <consortium name="Lawrence Berkeley National Laboratory"/>
            <person name="Steindorff A."/>
            <person name="Hensen N."/>
            <person name="Bonometti L."/>
            <person name="Westerberg I."/>
            <person name="Brannstrom I.O."/>
            <person name="Guillou S."/>
            <person name="Cros-Aarteil S."/>
            <person name="Calhoun S."/>
            <person name="Haridas S."/>
            <person name="Kuo A."/>
            <person name="Mondo S."/>
            <person name="Pangilinan J."/>
            <person name="Riley R."/>
            <person name="Labutti K."/>
            <person name="Andreopoulos B."/>
            <person name="Lipzen A."/>
            <person name="Chen C."/>
            <person name="Yanf M."/>
            <person name="Daum C."/>
            <person name="Ng V."/>
            <person name="Clum A."/>
            <person name="Ohm R."/>
            <person name="Martin F."/>
            <person name="Silar P."/>
            <person name="Natvig D."/>
            <person name="Lalanne C."/>
            <person name="Gautier V."/>
            <person name="Ament-Velasquez S.L."/>
            <person name="Kruys A."/>
            <person name="Hutchinson M.I."/>
            <person name="Powell A.J."/>
            <person name="Barry K."/>
            <person name="Miller A.N."/>
            <person name="Grigoriev I.V."/>
            <person name="Debuchy R."/>
            <person name="Gladieux P."/>
            <person name="Thoren M.H."/>
            <person name="Johannesson H."/>
        </authorList>
    </citation>
    <scope>NUCLEOTIDE SEQUENCE</scope>
    <source>
        <strain evidence="5">PSN309</strain>
    </source>
</reference>
<evidence type="ECO:0000256" key="3">
    <source>
        <dbReference type="SAM" id="MobiDB-lite"/>
    </source>
</evidence>
<dbReference type="SUPFAM" id="SSF51695">
    <property type="entry name" value="PLC-like phosphodiesterases"/>
    <property type="match status" value="1"/>
</dbReference>
<evidence type="ECO:0000313" key="5">
    <source>
        <dbReference type="EMBL" id="KAK4191634.1"/>
    </source>
</evidence>
<dbReference type="Proteomes" id="UP001302126">
    <property type="component" value="Unassembled WGS sequence"/>
</dbReference>
<keyword evidence="4" id="KW-1133">Transmembrane helix</keyword>
<dbReference type="InterPro" id="IPR017946">
    <property type="entry name" value="PLC-like_Pdiesterase_TIM-brl"/>
</dbReference>
<comment type="caution">
    <text evidence="5">The sequence shown here is derived from an EMBL/GenBank/DDBJ whole genome shotgun (WGS) entry which is preliminary data.</text>
</comment>
<keyword evidence="4" id="KW-0812">Transmembrane</keyword>
<organism evidence="5 6">
    <name type="scientific">Podospora australis</name>
    <dbReference type="NCBI Taxonomy" id="1536484"/>
    <lineage>
        <taxon>Eukaryota</taxon>
        <taxon>Fungi</taxon>
        <taxon>Dikarya</taxon>
        <taxon>Ascomycota</taxon>
        <taxon>Pezizomycotina</taxon>
        <taxon>Sordariomycetes</taxon>
        <taxon>Sordariomycetidae</taxon>
        <taxon>Sordariales</taxon>
        <taxon>Podosporaceae</taxon>
        <taxon>Podospora</taxon>
    </lineage>
</organism>
<dbReference type="InterPro" id="IPR051236">
    <property type="entry name" value="HAT_RTT109-like"/>
</dbReference>
<feature type="compositionally biased region" description="Pro residues" evidence="3">
    <location>
        <begin position="16"/>
        <end position="27"/>
    </location>
</feature>
<dbReference type="PANTHER" id="PTHR31571:SF1">
    <property type="entry name" value="ALTERED INHERITANCE OF MITOCHONDRIA PROTEIN 6"/>
    <property type="match status" value="1"/>
</dbReference>
<gene>
    <name evidence="5" type="ORF">QBC35DRAFT_293611</name>
</gene>
<protein>
    <recommendedName>
        <fullName evidence="2">Altered inheritance of mitochondria protein 6</fullName>
    </recommendedName>
</protein>
<name>A0AAN7AM02_9PEZI</name>
<feature type="transmembrane region" description="Helical" evidence="4">
    <location>
        <begin position="129"/>
        <end position="149"/>
    </location>
</feature>
<keyword evidence="6" id="KW-1185">Reference proteome</keyword>
<dbReference type="GO" id="GO:0006629">
    <property type="term" value="P:lipid metabolic process"/>
    <property type="evidence" value="ECO:0007669"/>
    <property type="project" value="InterPro"/>
</dbReference>
<comment type="similarity">
    <text evidence="1">Belongs to the AIM6 family.</text>
</comment>
<evidence type="ECO:0000256" key="4">
    <source>
        <dbReference type="SAM" id="Phobius"/>
    </source>
</evidence>
<dbReference type="PANTHER" id="PTHR31571">
    <property type="entry name" value="ALTERED INHERITANCE OF MITOCHONDRIA PROTEIN 6"/>
    <property type="match status" value="1"/>
</dbReference>
<evidence type="ECO:0000256" key="1">
    <source>
        <dbReference type="ARBA" id="ARBA00008858"/>
    </source>
</evidence>
<accession>A0AAN7AM02</accession>
<dbReference type="EMBL" id="MU864358">
    <property type="protein sequence ID" value="KAK4191634.1"/>
    <property type="molecule type" value="Genomic_DNA"/>
</dbReference>
<evidence type="ECO:0000313" key="6">
    <source>
        <dbReference type="Proteomes" id="UP001302126"/>
    </source>
</evidence>
<evidence type="ECO:0000256" key="2">
    <source>
        <dbReference type="ARBA" id="ARBA00014286"/>
    </source>
</evidence>
<sequence>MRPKRVGLLRQSVEVPSPPSPRSPPPRTLLVGGLGSSSPPIIGADSHGITSFDQQQLNDQRPQRRYGLLSAIKAAIMDSWVSEKKKSPEVRIEYVALTGEGEEGIEGCGRCTSCGLAPPRKKLLLKKKWSLQIYVTIMGIALLIGIFFVNLGDSIKHSILGDRNSPNDYDPFVNWGKPGSGTEELSWYPTDFLQDVLPIPAHSHNDYWRKVPLFSALWAGCTGVEADVWLRNGDLLVGHDLASLQVNRTFQNLYVNPLVDILTHQNPTTPFYNGTSNGVFDTDASQTLVLLIDLKTDGPKTWPWVIKQLEPLRERNWLSYYANGTFHKRPITVVGTGNTPFDQILTANATAPFKRDAFFDAPLDKLEDSPYDWTNSYYASVSFFRSIGLVFWKGEPSPGQLFKIRTHIAEAKERGLKSRYWELPAWPIHVRNRVWEVLVEEGIDMLNVDDLKAAKEEDWRKAETFRRIRW</sequence>
<reference evidence="5" key="1">
    <citation type="journal article" date="2023" name="Mol. Phylogenet. Evol.">
        <title>Genome-scale phylogeny and comparative genomics of the fungal order Sordariales.</title>
        <authorList>
            <person name="Hensen N."/>
            <person name="Bonometti L."/>
            <person name="Westerberg I."/>
            <person name="Brannstrom I.O."/>
            <person name="Guillou S."/>
            <person name="Cros-Aarteil S."/>
            <person name="Calhoun S."/>
            <person name="Haridas S."/>
            <person name="Kuo A."/>
            <person name="Mondo S."/>
            <person name="Pangilinan J."/>
            <person name="Riley R."/>
            <person name="LaButti K."/>
            <person name="Andreopoulos B."/>
            <person name="Lipzen A."/>
            <person name="Chen C."/>
            <person name="Yan M."/>
            <person name="Daum C."/>
            <person name="Ng V."/>
            <person name="Clum A."/>
            <person name="Steindorff A."/>
            <person name="Ohm R.A."/>
            <person name="Martin F."/>
            <person name="Silar P."/>
            <person name="Natvig D.O."/>
            <person name="Lalanne C."/>
            <person name="Gautier V."/>
            <person name="Ament-Velasquez S.L."/>
            <person name="Kruys A."/>
            <person name="Hutchinson M.I."/>
            <person name="Powell A.J."/>
            <person name="Barry K."/>
            <person name="Miller A.N."/>
            <person name="Grigoriev I.V."/>
            <person name="Debuchy R."/>
            <person name="Gladieux P."/>
            <person name="Hiltunen Thoren M."/>
            <person name="Johannesson H."/>
        </authorList>
    </citation>
    <scope>NUCLEOTIDE SEQUENCE</scope>
    <source>
        <strain evidence="5">PSN309</strain>
    </source>
</reference>
<keyword evidence="4" id="KW-0472">Membrane</keyword>